<dbReference type="PANTHER" id="PTHR43877">
    <property type="entry name" value="AMINOALKYLPHOSPHONATE N-ACETYLTRANSFERASE-RELATED-RELATED"/>
    <property type="match status" value="1"/>
</dbReference>
<proteinExistence type="predicted"/>
<dbReference type="Pfam" id="PF00583">
    <property type="entry name" value="Acetyltransf_1"/>
    <property type="match status" value="1"/>
</dbReference>
<name>A0ABS9SWT4_9ACTN</name>
<evidence type="ECO:0000256" key="1">
    <source>
        <dbReference type="ARBA" id="ARBA00022679"/>
    </source>
</evidence>
<comment type="caution">
    <text evidence="5">The sequence shown here is derived from an EMBL/GenBank/DDBJ whole genome shotgun (WGS) entry which is preliminary data.</text>
</comment>
<dbReference type="InterPro" id="IPR016181">
    <property type="entry name" value="Acyl_CoA_acyltransferase"/>
</dbReference>
<dbReference type="InterPro" id="IPR000182">
    <property type="entry name" value="GNAT_dom"/>
</dbReference>
<reference evidence="5" key="2">
    <citation type="journal article" date="2023" name="Int. J. Syst. Evol. Microbiol.">
        <title>Streptomyces marispadix sp. nov., isolated from marine beach sediment of the Northern Coast of Portugal.</title>
        <authorList>
            <person name="dos Santos J.D.N."/>
            <person name="Vitorino I.R."/>
            <person name="Kallscheuer N."/>
            <person name="Srivastava A."/>
            <person name="Krautwurst S."/>
            <person name="Marz M."/>
            <person name="Jogler C."/>
            <person name="Lobo Da Cunha A."/>
            <person name="Catita J."/>
            <person name="Goncalves H."/>
            <person name="Gonzalez I."/>
            <person name="Reyes F."/>
            <person name="Lage O.M."/>
        </authorList>
    </citation>
    <scope>NUCLEOTIDE SEQUENCE</scope>
    <source>
        <strain evidence="5">M600PL45_2</strain>
    </source>
</reference>
<feature type="domain" description="N-acetyltransferase" evidence="4">
    <location>
        <begin position="1"/>
        <end position="145"/>
    </location>
</feature>
<dbReference type="CDD" id="cd04301">
    <property type="entry name" value="NAT_SF"/>
    <property type="match status" value="1"/>
</dbReference>
<gene>
    <name evidence="5" type="ORF">MMA15_10030</name>
</gene>
<organism evidence="5 6">
    <name type="scientific">Streptomyces marispadix</name>
    <dbReference type="NCBI Taxonomy" id="2922868"/>
    <lineage>
        <taxon>Bacteria</taxon>
        <taxon>Bacillati</taxon>
        <taxon>Actinomycetota</taxon>
        <taxon>Actinomycetes</taxon>
        <taxon>Kitasatosporales</taxon>
        <taxon>Streptomycetaceae</taxon>
        <taxon>Streptomyces</taxon>
    </lineage>
</organism>
<dbReference type="PANTHER" id="PTHR43877:SF2">
    <property type="entry name" value="AMINOALKYLPHOSPHONATE N-ACETYLTRANSFERASE-RELATED"/>
    <property type="match status" value="1"/>
</dbReference>
<dbReference type="EMBL" id="JAKWJU010000002">
    <property type="protein sequence ID" value="MCH6160728.1"/>
    <property type="molecule type" value="Genomic_DNA"/>
</dbReference>
<evidence type="ECO:0000313" key="6">
    <source>
        <dbReference type="Proteomes" id="UP001166784"/>
    </source>
</evidence>
<feature type="region of interest" description="Disordered" evidence="3">
    <location>
        <begin position="19"/>
        <end position="38"/>
    </location>
</feature>
<dbReference type="RefSeq" id="WP_241058766.1">
    <property type="nucleotide sequence ID" value="NZ_JAKWJU010000002.1"/>
</dbReference>
<evidence type="ECO:0000259" key="4">
    <source>
        <dbReference type="PROSITE" id="PS51186"/>
    </source>
</evidence>
<keyword evidence="2" id="KW-0012">Acyltransferase</keyword>
<evidence type="ECO:0000313" key="5">
    <source>
        <dbReference type="EMBL" id="MCH6160728.1"/>
    </source>
</evidence>
<sequence>MFRIETQADEERRRLVRQRLRESNSRSSPVMAELRGTPSDSEVPVEVYAFDGDRLNGGLVGEAWGFWLHIRLLWVEESARGSGLGSRLMAAAEEHARDRLGCVNSRVETFDFQAPGFYRKLGYNHVGKIEDYPPGCTEHLFVKRL</sequence>
<dbReference type="Gene3D" id="3.40.630.30">
    <property type="match status" value="1"/>
</dbReference>
<evidence type="ECO:0000256" key="3">
    <source>
        <dbReference type="SAM" id="MobiDB-lite"/>
    </source>
</evidence>
<dbReference type="SUPFAM" id="SSF55729">
    <property type="entry name" value="Acyl-CoA N-acyltransferases (Nat)"/>
    <property type="match status" value="1"/>
</dbReference>
<protein>
    <submittedName>
        <fullName evidence="5">GNAT family N-acetyltransferase</fullName>
    </submittedName>
</protein>
<reference evidence="5" key="1">
    <citation type="submission" date="2022-03" db="EMBL/GenBank/DDBJ databases">
        <authorList>
            <person name="Santos J.D.N."/>
            <person name="Kallscheuer N."/>
            <person name="Jogler C."/>
            <person name="Lage O.M."/>
        </authorList>
    </citation>
    <scope>NUCLEOTIDE SEQUENCE</scope>
    <source>
        <strain evidence="5">M600PL45_2</strain>
    </source>
</reference>
<dbReference type="PROSITE" id="PS51186">
    <property type="entry name" value="GNAT"/>
    <property type="match status" value="1"/>
</dbReference>
<dbReference type="Proteomes" id="UP001166784">
    <property type="component" value="Unassembled WGS sequence"/>
</dbReference>
<evidence type="ECO:0000256" key="2">
    <source>
        <dbReference type="ARBA" id="ARBA00023315"/>
    </source>
</evidence>
<keyword evidence="6" id="KW-1185">Reference proteome</keyword>
<dbReference type="InterPro" id="IPR050832">
    <property type="entry name" value="Bact_Acetyltransf"/>
</dbReference>
<keyword evidence="1" id="KW-0808">Transferase</keyword>
<accession>A0ABS9SWT4</accession>